<feature type="signal peptide" evidence="1">
    <location>
        <begin position="1"/>
        <end position="26"/>
    </location>
</feature>
<keyword evidence="1" id="KW-0732">Signal</keyword>
<dbReference type="Proteomes" id="UP001629432">
    <property type="component" value="Unassembled WGS sequence"/>
</dbReference>
<evidence type="ECO:0000256" key="1">
    <source>
        <dbReference type="SAM" id="SignalP"/>
    </source>
</evidence>
<sequence>MAVNWKLLAQAVLTGSAAAFYSPAAAKQGAIHTASAWNPTGAAVTLNVYLVPSAGTADDTTRVSQVSIPAGKSVPITDIINMKVANPAELFADALGVTLTLTGVEVDAS</sequence>
<name>A0ABW9DRV7_9BURK</name>
<comment type="caution">
    <text evidence="2">The sequence shown here is derived from an EMBL/GenBank/DDBJ whole genome shotgun (WGS) entry which is preliminary data.</text>
</comment>
<feature type="chain" id="PRO_5046875025" evidence="1">
    <location>
        <begin position="27"/>
        <end position="109"/>
    </location>
</feature>
<keyword evidence="3" id="KW-1185">Reference proteome</keyword>
<evidence type="ECO:0000313" key="2">
    <source>
        <dbReference type="EMBL" id="MFM0638080.1"/>
    </source>
</evidence>
<protein>
    <submittedName>
        <fullName evidence="2">Uncharacterized protein</fullName>
    </submittedName>
</protein>
<proteinExistence type="predicted"/>
<accession>A0ABW9DRV7</accession>
<dbReference type="RefSeq" id="WP_408337007.1">
    <property type="nucleotide sequence ID" value="NZ_JAQQCF010000012.1"/>
</dbReference>
<gene>
    <name evidence="2" type="ORF">PQQ63_15365</name>
</gene>
<reference evidence="2 3" key="1">
    <citation type="journal article" date="2024" name="Chem. Sci.">
        <title>Discovery of megapolipeptins by genome mining of a Burkholderiales bacteria collection.</title>
        <authorList>
            <person name="Paulo B.S."/>
            <person name="Recchia M.J.J."/>
            <person name="Lee S."/>
            <person name="Fergusson C.H."/>
            <person name="Romanowski S.B."/>
            <person name="Hernandez A."/>
            <person name="Krull N."/>
            <person name="Liu D.Y."/>
            <person name="Cavanagh H."/>
            <person name="Bos A."/>
            <person name="Gray C.A."/>
            <person name="Murphy B.T."/>
            <person name="Linington R.G."/>
            <person name="Eustaquio A.S."/>
        </authorList>
    </citation>
    <scope>NUCLEOTIDE SEQUENCE [LARGE SCALE GENOMIC DNA]</scope>
    <source>
        <strain evidence="2 3">RL17-338-BIC-A</strain>
    </source>
</reference>
<organism evidence="2 3">
    <name type="scientific">Paraburkholderia metrosideri</name>
    <dbReference type="NCBI Taxonomy" id="580937"/>
    <lineage>
        <taxon>Bacteria</taxon>
        <taxon>Pseudomonadati</taxon>
        <taxon>Pseudomonadota</taxon>
        <taxon>Betaproteobacteria</taxon>
        <taxon>Burkholderiales</taxon>
        <taxon>Burkholderiaceae</taxon>
        <taxon>Paraburkholderia</taxon>
    </lineage>
</organism>
<evidence type="ECO:0000313" key="3">
    <source>
        <dbReference type="Proteomes" id="UP001629432"/>
    </source>
</evidence>
<dbReference type="EMBL" id="JAQQCF010000012">
    <property type="protein sequence ID" value="MFM0638080.1"/>
    <property type="molecule type" value="Genomic_DNA"/>
</dbReference>